<evidence type="ECO:0000313" key="2">
    <source>
        <dbReference type="EMBL" id="CZT17296.1"/>
    </source>
</evidence>
<reference evidence="2 3" key="1">
    <citation type="submission" date="2016-03" db="EMBL/GenBank/DDBJ databases">
        <authorList>
            <person name="Ploux O."/>
        </authorList>
    </citation>
    <scope>NUCLEOTIDE SEQUENCE [LARGE SCALE GENOMIC DNA]</scope>
    <source>
        <strain evidence="2 3">URUG2</strain>
    </source>
</reference>
<gene>
    <name evidence="2" type="ORF">RCC_03130</name>
</gene>
<dbReference type="InterPro" id="IPR034444">
    <property type="entry name" value="Nuo17.8"/>
</dbReference>
<proteinExistence type="predicted"/>
<organism evidence="2 3">
    <name type="scientific">Ramularia collo-cygni</name>
    <dbReference type="NCBI Taxonomy" id="112498"/>
    <lineage>
        <taxon>Eukaryota</taxon>
        <taxon>Fungi</taxon>
        <taxon>Dikarya</taxon>
        <taxon>Ascomycota</taxon>
        <taxon>Pezizomycotina</taxon>
        <taxon>Dothideomycetes</taxon>
        <taxon>Dothideomycetidae</taxon>
        <taxon>Mycosphaerellales</taxon>
        <taxon>Mycosphaerellaceae</taxon>
        <taxon>Ramularia</taxon>
    </lineage>
</organism>
<accession>A0A2D3V194</accession>
<dbReference type="Proteomes" id="UP000225277">
    <property type="component" value="Unassembled WGS sequence"/>
</dbReference>
<feature type="region of interest" description="Disordered" evidence="1">
    <location>
        <begin position="1"/>
        <end position="39"/>
    </location>
</feature>
<sequence>MLPLRTARTVARRLRPQNLTSRRQASDSHGSHSHDSHGPANESYGAGFYICISAIPLSLAVYKFTGQGTSEKPYFTRLIQDTYADYKTQWAQRNDLHTQAMEQAAADRSLFIHEANNTTRHVDLRYPEQFNHGSPWNVPAGQGSANLDVLIAKYEKEAFAAQEEKLQQLRENRVPAEQPVPDYLKVTPAAADSGS</sequence>
<dbReference type="RefSeq" id="XP_023624189.1">
    <property type="nucleotide sequence ID" value="XM_023768421.1"/>
</dbReference>
<dbReference type="STRING" id="112498.A0A2D3V194"/>
<dbReference type="PANTHER" id="PTHR42100:SF1">
    <property type="entry name" value="OXIDOREDUCTASE 178 KDA SUBUNIT, PUTATIVE (AFU_ORTHOLOGUE AFUA_8G04320)-RELATED"/>
    <property type="match status" value="1"/>
</dbReference>
<dbReference type="AlphaFoldDB" id="A0A2D3V194"/>
<dbReference type="PANTHER" id="PTHR42100">
    <property type="entry name" value="OXIDOREDUCTASE 178 KDA SUBUNIT, PUTATIVE (AFU_ORTHOLOGUE AFUA_8G04320)-RELATED"/>
    <property type="match status" value="1"/>
</dbReference>
<protein>
    <submittedName>
        <fullName evidence="2">Related to NADH-ubiquinone oxidoreductase 17.8 kDa subunit</fullName>
    </submittedName>
</protein>
<evidence type="ECO:0000313" key="3">
    <source>
        <dbReference type="Proteomes" id="UP000225277"/>
    </source>
</evidence>
<feature type="compositionally biased region" description="Basic and acidic residues" evidence="1">
    <location>
        <begin position="24"/>
        <end position="37"/>
    </location>
</feature>
<feature type="region of interest" description="Disordered" evidence="1">
    <location>
        <begin position="173"/>
        <end position="195"/>
    </location>
</feature>
<name>A0A2D3V194_9PEZI</name>
<dbReference type="GeneID" id="35598337"/>
<keyword evidence="3" id="KW-1185">Reference proteome</keyword>
<keyword evidence="2" id="KW-0830">Ubiquinone</keyword>
<dbReference type="OrthoDB" id="2120038at2759"/>
<dbReference type="GO" id="GO:0005739">
    <property type="term" value="C:mitochondrion"/>
    <property type="evidence" value="ECO:0007669"/>
    <property type="project" value="InterPro"/>
</dbReference>
<evidence type="ECO:0000256" key="1">
    <source>
        <dbReference type="SAM" id="MobiDB-lite"/>
    </source>
</evidence>
<dbReference type="EMBL" id="FJUY01000003">
    <property type="protein sequence ID" value="CZT17296.1"/>
    <property type="molecule type" value="Genomic_DNA"/>
</dbReference>